<accession>A0A9X0QJH8</accession>
<dbReference type="InterPro" id="IPR001173">
    <property type="entry name" value="Glyco_trans_2-like"/>
</dbReference>
<dbReference type="Pfam" id="PF00535">
    <property type="entry name" value="Glycos_transf_2"/>
    <property type="match status" value="1"/>
</dbReference>
<dbReference type="RefSeq" id="WP_183981484.1">
    <property type="nucleotide sequence ID" value="NZ_JACHEB010000017.1"/>
</dbReference>
<reference evidence="3 4" key="1">
    <citation type="submission" date="2020-08" db="EMBL/GenBank/DDBJ databases">
        <title>Genomic Encyclopedia of Type Strains, Phase IV (KMG-V): Genome sequencing to study the core and pangenomes of soil and plant-associated prokaryotes.</title>
        <authorList>
            <person name="Whitman W."/>
        </authorList>
    </citation>
    <scope>NUCLEOTIDE SEQUENCE [LARGE SCALE GENOMIC DNA]</scope>
    <source>
        <strain evidence="3 4">X5P2</strain>
    </source>
</reference>
<protein>
    <submittedName>
        <fullName evidence="3">Glycosyltransferase involved in cell wall biosynthesis</fullName>
    </submittedName>
</protein>
<dbReference type="PANTHER" id="PTHR22916:SF3">
    <property type="entry name" value="UDP-GLCNAC:BETAGAL BETA-1,3-N-ACETYLGLUCOSAMINYLTRANSFERASE-LIKE PROTEIN 1"/>
    <property type="match status" value="1"/>
</dbReference>
<comment type="caution">
    <text evidence="3">The sequence shown here is derived from an EMBL/GenBank/DDBJ whole genome shotgun (WGS) entry which is preliminary data.</text>
</comment>
<dbReference type="GO" id="GO:0016758">
    <property type="term" value="F:hexosyltransferase activity"/>
    <property type="evidence" value="ECO:0007669"/>
    <property type="project" value="UniProtKB-ARBA"/>
</dbReference>
<evidence type="ECO:0000259" key="2">
    <source>
        <dbReference type="Pfam" id="PF00535"/>
    </source>
</evidence>
<dbReference type="InterPro" id="IPR019734">
    <property type="entry name" value="TPR_rpt"/>
</dbReference>
<evidence type="ECO:0000313" key="3">
    <source>
        <dbReference type="EMBL" id="MBB5331662.1"/>
    </source>
</evidence>
<feature type="repeat" description="TPR" evidence="1">
    <location>
        <begin position="263"/>
        <end position="296"/>
    </location>
</feature>
<dbReference type="Gene3D" id="3.90.550.10">
    <property type="entry name" value="Spore Coat Polysaccharide Biosynthesis Protein SpsA, Chain A"/>
    <property type="match status" value="1"/>
</dbReference>
<gene>
    <name evidence="3" type="ORF">HDF14_005311</name>
</gene>
<dbReference type="PROSITE" id="PS50005">
    <property type="entry name" value="TPR"/>
    <property type="match status" value="1"/>
</dbReference>
<proteinExistence type="predicted"/>
<dbReference type="Proteomes" id="UP000535182">
    <property type="component" value="Unassembled WGS sequence"/>
</dbReference>
<dbReference type="SUPFAM" id="SSF53448">
    <property type="entry name" value="Nucleotide-diphospho-sugar transferases"/>
    <property type="match status" value="1"/>
</dbReference>
<keyword evidence="1" id="KW-0802">TPR repeat</keyword>
<keyword evidence="4" id="KW-1185">Reference proteome</keyword>
<organism evidence="3 4">
    <name type="scientific">Tunturiibacter gelidiferens</name>
    <dbReference type="NCBI Taxonomy" id="3069689"/>
    <lineage>
        <taxon>Bacteria</taxon>
        <taxon>Pseudomonadati</taxon>
        <taxon>Acidobacteriota</taxon>
        <taxon>Terriglobia</taxon>
        <taxon>Terriglobales</taxon>
        <taxon>Acidobacteriaceae</taxon>
        <taxon>Tunturiibacter</taxon>
    </lineage>
</organism>
<dbReference type="InterPro" id="IPR029044">
    <property type="entry name" value="Nucleotide-diphossugar_trans"/>
</dbReference>
<dbReference type="EMBL" id="JACHEB010000017">
    <property type="protein sequence ID" value="MBB5331662.1"/>
    <property type="molecule type" value="Genomic_DNA"/>
</dbReference>
<evidence type="ECO:0000256" key="1">
    <source>
        <dbReference type="PROSITE-ProRule" id="PRU00339"/>
    </source>
</evidence>
<feature type="domain" description="Glycosyltransferase 2-like" evidence="2">
    <location>
        <begin position="7"/>
        <end position="131"/>
    </location>
</feature>
<dbReference type="PANTHER" id="PTHR22916">
    <property type="entry name" value="GLYCOSYLTRANSFERASE"/>
    <property type="match status" value="1"/>
</dbReference>
<sequence>MSLPTVSVVVSAYERPAMLRASLQSLLAQTYGQMEILVQDDSPSDLCAEVVEDLADPRILYTHHQPSLGTLANLRAGYRKAKGTYVATLNDDDLYEPQYLETMVRGLEQHPECCLAFADHNIIDGEGRVHVGASDRNSAGFGRDRLEPGVIDSPLELALVRKSVPGMFAVFRRELMDWSDFPDEANSGYDFWLTYLAVRTRRPVFYSDQRLTSYRTHEGSQTASFTDPDKRLRSLAYDLFMHRRFFEDERLRPVQDSIRERLAAILVSTGNAHLQMGQRNPARKAFRQALALAPSRRARAGLALAALPASISKAVLRARAGV</sequence>
<name>A0A9X0QJH8_9BACT</name>
<dbReference type="AlphaFoldDB" id="A0A9X0QJH8"/>
<evidence type="ECO:0000313" key="4">
    <source>
        <dbReference type="Proteomes" id="UP000535182"/>
    </source>
</evidence>